<dbReference type="InterPro" id="IPR001969">
    <property type="entry name" value="Aspartic_peptidase_AS"/>
</dbReference>
<dbReference type="Pfam" id="PF00026">
    <property type="entry name" value="Asp"/>
    <property type="match status" value="2"/>
</dbReference>
<evidence type="ECO:0000313" key="7">
    <source>
        <dbReference type="Proteomes" id="UP001515480"/>
    </source>
</evidence>
<keyword evidence="3" id="KW-0378">Hydrolase</keyword>
<dbReference type="PROSITE" id="PS00141">
    <property type="entry name" value="ASP_PROTEASE"/>
    <property type="match status" value="1"/>
</dbReference>
<name>A0AB34K7M6_PRYPA</name>
<dbReference type="InterPro" id="IPR033121">
    <property type="entry name" value="PEPTIDASE_A1"/>
</dbReference>
<feature type="domain" description="Peptidase A1" evidence="5">
    <location>
        <begin position="124"/>
        <end position="424"/>
    </location>
</feature>
<evidence type="ECO:0000256" key="4">
    <source>
        <dbReference type="SAM" id="MobiDB-lite"/>
    </source>
</evidence>
<dbReference type="SUPFAM" id="SSF50630">
    <property type="entry name" value="Acid proteases"/>
    <property type="match status" value="1"/>
</dbReference>
<organism evidence="6 7">
    <name type="scientific">Prymnesium parvum</name>
    <name type="common">Toxic golden alga</name>
    <dbReference type="NCBI Taxonomy" id="97485"/>
    <lineage>
        <taxon>Eukaryota</taxon>
        <taxon>Haptista</taxon>
        <taxon>Haptophyta</taxon>
        <taxon>Prymnesiophyceae</taxon>
        <taxon>Prymnesiales</taxon>
        <taxon>Prymnesiaceae</taxon>
        <taxon>Prymnesium</taxon>
    </lineage>
</organism>
<dbReference type="GO" id="GO:0006508">
    <property type="term" value="P:proteolysis"/>
    <property type="evidence" value="ECO:0007669"/>
    <property type="project" value="UniProtKB-KW"/>
</dbReference>
<reference evidence="6 7" key="1">
    <citation type="journal article" date="2024" name="Science">
        <title>Giant polyketide synthase enzymes in the biosynthesis of giant marine polyether toxins.</title>
        <authorList>
            <person name="Fallon T.R."/>
            <person name="Shende V.V."/>
            <person name="Wierzbicki I.H."/>
            <person name="Pendleton A.L."/>
            <person name="Watervoot N.F."/>
            <person name="Auber R.P."/>
            <person name="Gonzalez D.J."/>
            <person name="Wisecaver J.H."/>
            <person name="Moore B.S."/>
        </authorList>
    </citation>
    <scope>NUCLEOTIDE SEQUENCE [LARGE SCALE GENOMIC DNA]</scope>
    <source>
        <strain evidence="6 7">12B1</strain>
    </source>
</reference>
<dbReference type="PANTHER" id="PTHR47966">
    <property type="entry name" value="BETA-SITE APP-CLEAVING ENZYME, ISOFORM A-RELATED"/>
    <property type="match status" value="1"/>
</dbReference>
<feature type="disulfide bond" evidence="2">
    <location>
        <begin position="155"/>
        <end position="162"/>
    </location>
</feature>
<dbReference type="PANTHER" id="PTHR47966:SF51">
    <property type="entry name" value="BETA-SITE APP-CLEAVING ENZYME, ISOFORM A-RELATED"/>
    <property type="match status" value="1"/>
</dbReference>
<keyword evidence="7" id="KW-1185">Reference proteome</keyword>
<feature type="disulfide bond" evidence="2">
    <location>
        <begin position="344"/>
        <end position="383"/>
    </location>
</feature>
<gene>
    <name evidence="6" type="ORF">AB1Y20_009992</name>
</gene>
<evidence type="ECO:0000256" key="1">
    <source>
        <dbReference type="ARBA" id="ARBA00007447"/>
    </source>
</evidence>
<dbReference type="GO" id="GO:0004190">
    <property type="term" value="F:aspartic-type endopeptidase activity"/>
    <property type="evidence" value="ECO:0007669"/>
    <property type="project" value="UniProtKB-KW"/>
</dbReference>
<evidence type="ECO:0000256" key="3">
    <source>
        <dbReference type="RuleBase" id="RU000454"/>
    </source>
</evidence>
<dbReference type="FunFam" id="2.40.70.10:FF:000149">
    <property type="entry name" value="Uncharacterized protein"/>
    <property type="match status" value="1"/>
</dbReference>
<comment type="caution">
    <text evidence="6">The sequence shown here is derived from an EMBL/GenBank/DDBJ whole genome shotgun (WGS) entry which is preliminary data.</text>
</comment>
<dbReference type="Gene3D" id="2.40.70.10">
    <property type="entry name" value="Acid Proteases"/>
    <property type="match status" value="2"/>
</dbReference>
<dbReference type="GO" id="GO:0005764">
    <property type="term" value="C:lysosome"/>
    <property type="evidence" value="ECO:0007669"/>
    <property type="project" value="TreeGrafter"/>
</dbReference>
<feature type="region of interest" description="Disordered" evidence="4">
    <location>
        <begin position="1"/>
        <end position="24"/>
    </location>
</feature>
<dbReference type="Proteomes" id="UP001515480">
    <property type="component" value="Unassembled WGS sequence"/>
</dbReference>
<dbReference type="AlphaFoldDB" id="A0AB34K7M6"/>
<evidence type="ECO:0000256" key="2">
    <source>
        <dbReference type="PIRSR" id="PIRSR601461-2"/>
    </source>
</evidence>
<evidence type="ECO:0000313" key="6">
    <source>
        <dbReference type="EMBL" id="KAL1528655.1"/>
    </source>
</evidence>
<dbReference type="EMBL" id="JBGBPQ010000002">
    <property type="protein sequence ID" value="KAL1528655.1"/>
    <property type="molecule type" value="Genomic_DNA"/>
</dbReference>
<keyword evidence="3" id="KW-0064">Aspartyl protease</keyword>
<protein>
    <recommendedName>
        <fullName evidence="5">Peptidase A1 domain-containing protein</fullName>
    </recommendedName>
</protein>
<accession>A0AB34K7M6</accession>
<dbReference type="PRINTS" id="PR00792">
    <property type="entry name" value="PEPSIN"/>
</dbReference>
<dbReference type="InterPro" id="IPR001461">
    <property type="entry name" value="Aspartic_peptidase_A1"/>
</dbReference>
<keyword evidence="3" id="KW-0645">Protease</keyword>
<dbReference type="InterPro" id="IPR021109">
    <property type="entry name" value="Peptidase_aspartic_dom_sf"/>
</dbReference>
<dbReference type="PROSITE" id="PS51767">
    <property type="entry name" value="PEPTIDASE_A1"/>
    <property type="match status" value="1"/>
</dbReference>
<keyword evidence="2" id="KW-1015">Disulfide bond</keyword>
<comment type="similarity">
    <text evidence="1 3">Belongs to the peptidase A1 family.</text>
</comment>
<evidence type="ECO:0000259" key="5">
    <source>
        <dbReference type="PROSITE" id="PS51767"/>
    </source>
</evidence>
<proteinExistence type="inferred from homology"/>
<sequence>MARALLDEEEYHALEPAAEPPPERPRRLLRALLPALSCALLLAIAVSSARSSAASSAASSAGTPTPRGAAPRGVHHVKLQKLSRGTFHDALQATAASQRLVAASAASQSALPRVGLEDFMNAQYYGEIGLGSPPQLFNVVFDTGSANLWVPSAKCKGFNLACLLHNRYSSASSSTYLENGQPFSIRYGSGSMSGFLSVDTLTLSGISLPNVTFAEAVSEPGIAFAITKFDGILGMAYPEIAVDGMKPIFQSLLLSGQLPEPVFAFYLCKSPSQVPGGTLLLGGVDPAYYVGEIHYAPVLQGLLGVCSRRHRCRRRLLCGRHTLLRTMGLPFDSAAISGQYVIPCEQAAALPTLSFRINGKSFDLSGLEYVLELDRSNGQKAMCLLGIMAMDIPAPAGPLWILGDVFLSKYFSVYDFGQDRIGLALAKASPDVK</sequence>